<dbReference type="STRING" id="1993.SAMN04489713_114280"/>
<dbReference type="EMBL" id="FOVH01000014">
    <property type="protein sequence ID" value="SFP50105.1"/>
    <property type="molecule type" value="Genomic_DNA"/>
</dbReference>
<proteinExistence type="predicted"/>
<sequence>MKNARTAGIEQDFPAWMVWVSHKGAYWGAVRRDPRSTLPPTVIADSEDELRAALAVQPNGGAPTR</sequence>
<reference evidence="1 2" key="1">
    <citation type="submission" date="2016-10" db="EMBL/GenBank/DDBJ databases">
        <authorList>
            <person name="de Groot N.N."/>
        </authorList>
    </citation>
    <scope>NUCLEOTIDE SEQUENCE [LARGE SCALE GENOMIC DNA]</scope>
    <source>
        <strain evidence="1 2">DSM 43067</strain>
    </source>
</reference>
<dbReference type="InParanoid" id="A0A1I5QV31"/>
<evidence type="ECO:0000313" key="2">
    <source>
        <dbReference type="Proteomes" id="UP000183413"/>
    </source>
</evidence>
<keyword evidence="2" id="KW-1185">Reference proteome</keyword>
<dbReference type="AlphaFoldDB" id="A0A1I5QV31"/>
<gene>
    <name evidence="1" type="ORF">SAMN04489713_114280</name>
</gene>
<evidence type="ECO:0000313" key="1">
    <source>
        <dbReference type="EMBL" id="SFP50105.1"/>
    </source>
</evidence>
<accession>A0A1I5QV31</accession>
<protein>
    <submittedName>
        <fullName evidence="1">Uncharacterized protein</fullName>
    </submittedName>
</protein>
<dbReference type="RefSeq" id="WP_075023465.1">
    <property type="nucleotide sequence ID" value="NZ_FOVH01000014.1"/>
</dbReference>
<name>A0A1I5QV31_9ACTN</name>
<organism evidence="1 2">
    <name type="scientific">Actinomadura madurae</name>
    <dbReference type="NCBI Taxonomy" id="1993"/>
    <lineage>
        <taxon>Bacteria</taxon>
        <taxon>Bacillati</taxon>
        <taxon>Actinomycetota</taxon>
        <taxon>Actinomycetes</taxon>
        <taxon>Streptosporangiales</taxon>
        <taxon>Thermomonosporaceae</taxon>
        <taxon>Actinomadura</taxon>
    </lineage>
</organism>
<dbReference type="Proteomes" id="UP000183413">
    <property type="component" value="Unassembled WGS sequence"/>
</dbReference>